<evidence type="ECO:0000313" key="1">
    <source>
        <dbReference type="EMBL" id="RTZ83750.1"/>
    </source>
</evidence>
<dbReference type="EMBL" id="QNZJ01000303">
    <property type="protein sequence ID" value="RTZ83750.1"/>
    <property type="molecule type" value="Genomic_DNA"/>
</dbReference>
<evidence type="ECO:0000313" key="2">
    <source>
        <dbReference type="Proteomes" id="UP000287719"/>
    </source>
</evidence>
<dbReference type="AlphaFoldDB" id="A0A432GL29"/>
<gene>
    <name evidence="1" type="ORF">DSY95_07020</name>
</gene>
<protein>
    <submittedName>
        <fullName evidence="1">Uncharacterized protein</fullName>
    </submittedName>
</protein>
<reference evidence="1 2" key="1">
    <citation type="submission" date="2018-06" db="EMBL/GenBank/DDBJ databases">
        <title>Combined omics and stable isotope probing to characterize newly discovered Mariana Back-Arc vent microbial communities.</title>
        <authorList>
            <person name="Trembath-Reichert E."/>
            <person name="Huber J.A."/>
        </authorList>
    </citation>
    <scope>NUCLEOTIDE SEQUENCE [LARGE SCALE GENOMIC DNA]</scope>
    <source>
        <strain evidence="1">MAG 54</strain>
    </source>
</reference>
<dbReference type="Proteomes" id="UP000287719">
    <property type="component" value="Unassembled WGS sequence"/>
</dbReference>
<proteinExistence type="predicted"/>
<accession>A0A432GL29</accession>
<sequence>MKHILSTILLFATFLVSSQTREDIIKSIVWNRQVDKENVLSKYNQYDFSNAFIESVQQGYCGSKKNTVKINWEGVLKEPGKQRYLLSGYIAQTGWFDSHSDTNLT</sequence>
<name>A0A432GL29_9DELT</name>
<comment type="caution">
    <text evidence="1">The sequence shown here is derived from an EMBL/GenBank/DDBJ whole genome shotgun (WGS) entry which is preliminary data.</text>
</comment>
<organism evidence="1 2">
    <name type="scientific">SAR324 cluster bacterium</name>
    <dbReference type="NCBI Taxonomy" id="2024889"/>
    <lineage>
        <taxon>Bacteria</taxon>
        <taxon>Deltaproteobacteria</taxon>
        <taxon>SAR324 cluster</taxon>
    </lineage>
</organism>